<dbReference type="Proteomes" id="UP000191554">
    <property type="component" value="Unassembled WGS sequence"/>
</dbReference>
<comment type="caution">
    <text evidence="1">The sequence shown here is derived from an EMBL/GenBank/DDBJ whole genome shotgun (WGS) entry which is preliminary data.</text>
</comment>
<evidence type="ECO:0000313" key="2">
    <source>
        <dbReference type="Proteomes" id="UP000191554"/>
    </source>
</evidence>
<dbReference type="InterPro" id="IPR036388">
    <property type="entry name" value="WH-like_DNA-bd_sf"/>
</dbReference>
<protein>
    <submittedName>
        <fullName evidence="1">Uncharacterized protein</fullName>
    </submittedName>
</protein>
<organism evidence="1 2">
    <name type="scientific">Ruminiclostridium hungatei</name>
    <name type="common">Clostridium hungatei</name>
    <dbReference type="NCBI Taxonomy" id="48256"/>
    <lineage>
        <taxon>Bacteria</taxon>
        <taxon>Bacillati</taxon>
        <taxon>Bacillota</taxon>
        <taxon>Clostridia</taxon>
        <taxon>Eubacteriales</taxon>
        <taxon>Oscillospiraceae</taxon>
        <taxon>Ruminiclostridium</taxon>
    </lineage>
</organism>
<dbReference type="AlphaFoldDB" id="A0A1V4SJ50"/>
<dbReference type="EMBL" id="MZGX01000016">
    <property type="protein sequence ID" value="OPX43536.1"/>
    <property type="molecule type" value="Genomic_DNA"/>
</dbReference>
<gene>
    <name evidence="1" type="ORF">CLHUN_24730</name>
</gene>
<sequence>MIITHFMTVDVNHIKGVLKDILKKCKSSKHVLTYANYTNVGTEESPEYVAVKSYDELEQERDETEDTRAISEMERVLHKMHLHAIYSKLGTGLFTESEEAILFYMNENPDITVNALAKALKIHHEIMKRMLKRFRTKLKSLGLDWDDTIF</sequence>
<dbReference type="Gene3D" id="1.10.10.10">
    <property type="entry name" value="Winged helix-like DNA-binding domain superfamily/Winged helix DNA-binding domain"/>
    <property type="match status" value="1"/>
</dbReference>
<reference evidence="1 2" key="1">
    <citation type="submission" date="2017-03" db="EMBL/GenBank/DDBJ databases">
        <title>Genome sequence of Clostridium hungatei DSM 14427.</title>
        <authorList>
            <person name="Poehlein A."/>
            <person name="Daniel R."/>
        </authorList>
    </citation>
    <scope>NUCLEOTIDE SEQUENCE [LARGE SCALE GENOMIC DNA]</scope>
    <source>
        <strain evidence="1 2">DSM 14427</strain>
    </source>
</reference>
<evidence type="ECO:0000313" key="1">
    <source>
        <dbReference type="EMBL" id="OPX43536.1"/>
    </source>
</evidence>
<proteinExistence type="predicted"/>
<keyword evidence="2" id="KW-1185">Reference proteome</keyword>
<accession>A0A1V4SJ50</accession>
<name>A0A1V4SJ50_RUMHU</name>
<dbReference type="STRING" id="48256.CLHUN_24730"/>